<dbReference type="EC" id="2.6.1.9" evidence="1"/>
<dbReference type="GO" id="GO:0004400">
    <property type="term" value="F:histidinol-phosphate transaminase activity"/>
    <property type="evidence" value="ECO:0007669"/>
    <property type="project" value="UniProtKB-EC"/>
</dbReference>
<dbReference type="EMBL" id="FPHZ01000117">
    <property type="protein sequence ID" value="SFV87968.1"/>
    <property type="molecule type" value="Genomic_DNA"/>
</dbReference>
<dbReference type="AlphaFoldDB" id="A0A1W1E270"/>
<protein>
    <submittedName>
        <fullName evidence="1">Histidinol-phosphate aminotransferase</fullName>
        <ecNumber evidence="1">2.6.1.9</ecNumber>
    </submittedName>
</protein>
<organism evidence="1">
    <name type="scientific">hydrothermal vent metagenome</name>
    <dbReference type="NCBI Taxonomy" id="652676"/>
    <lineage>
        <taxon>unclassified sequences</taxon>
        <taxon>metagenomes</taxon>
        <taxon>ecological metagenomes</taxon>
    </lineage>
</organism>
<keyword evidence="1" id="KW-0032">Aminotransferase</keyword>
<proteinExistence type="predicted"/>
<reference evidence="1" key="1">
    <citation type="submission" date="2016-10" db="EMBL/GenBank/DDBJ databases">
        <authorList>
            <person name="de Groot N.N."/>
        </authorList>
    </citation>
    <scope>NUCLEOTIDE SEQUENCE</scope>
</reference>
<name>A0A1W1E270_9ZZZZ</name>
<sequence>MFKASKANELFAYLKQNGVLIKNLANAPKLINCLRVTIGNSEQNQQFISIVKAFYG</sequence>
<dbReference type="Gene3D" id="3.90.1150.10">
    <property type="entry name" value="Aspartate Aminotransferase, domain 1"/>
    <property type="match status" value="1"/>
</dbReference>
<accession>A0A1W1E270</accession>
<gene>
    <name evidence="1" type="ORF">MNB_SUP05-SYMBIONT-5-581</name>
</gene>
<evidence type="ECO:0000313" key="1">
    <source>
        <dbReference type="EMBL" id="SFV87968.1"/>
    </source>
</evidence>
<dbReference type="InterPro" id="IPR015422">
    <property type="entry name" value="PyrdxlP-dep_Trfase_small"/>
</dbReference>
<keyword evidence="1" id="KW-0808">Transferase</keyword>